<dbReference type="STRING" id="101091.A0A1C7NQX0"/>
<accession>A0A1C7NQX0</accession>
<feature type="region of interest" description="Disordered" evidence="2">
    <location>
        <begin position="1"/>
        <end position="26"/>
    </location>
</feature>
<dbReference type="Proteomes" id="UP000093000">
    <property type="component" value="Unassembled WGS sequence"/>
</dbReference>
<dbReference type="GO" id="GO:0003723">
    <property type="term" value="F:RNA binding"/>
    <property type="evidence" value="ECO:0007669"/>
    <property type="project" value="UniProtKB-KW"/>
</dbReference>
<feature type="region of interest" description="Disordered" evidence="2">
    <location>
        <begin position="43"/>
        <end position="156"/>
    </location>
</feature>
<evidence type="ECO:0000313" key="5">
    <source>
        <dbReference type="Proteomes" id="UP000093000"/>
    </source>
</evidence>
<proteinExistence type="predicted"/>
<name>A0A1C7NQX0_9FUNG</name>
<evidence type="ECO:0000313" key="4">
    <source>
        <dbReference type="EMBL" id="OBZ90816.1"/>
    </source>
</evidence>
<sequence length="197" mass="21696">MPYNHTRKVTNNNNNGNSRSVSYGQGGLNERFSQLAQRSTLQHVNNNNNNNNSNNSNTSKAKSSTASVFSRLRGAKQDTPRARAKSIQSRLGKTVNGGVQKRGAKASVKGTATGRVDKRTNASLKKGVKAQQQNKKNGAQDKKKQQQQKKKPLTAEELDRAMDAYMMKDPKTAQAKLDAEITSYMDEANDLLMDEPL</sequence>
<comment type="caution">
    <text evidence="4">The sequence shown here is derived from an EMBL/GenBank/DDBJ whole genome shotgun (WGS) entry which is preliminary data.</text>
</comment>
<keyword evidence="5" id="KW-1185">Reference proteome</keyword>
<dbReference type="OrthoDB" id="5599506at2759"/>
<feature type="compositionally biased region" description="Low complexity" evidence="2">
    <location>
        <begin position="45"/>
        <end position="67"/>
    </location>
</feature>
<evidence type="ECO:0000256" key="1">
    <source>
        <dbReference type="ARBA" id="ARBA00022884"/>
    </source>
</evidence>
<feature type="domain" description="Chromatin target of PRMT1 protein C-terminal" evidence="3">
    <location>
        <begin position="103"/>
        <end position="191"/>
    </location>
</feature>
<protein>
    <recommendedName>
        <fullName evidence="3">Chromatin target of PRMT1 protein C-terminal domain-containing protein</fullName>
    </recommendedName>
</protein>
<keyword evidence="1" id="KW-0694">RNA-binding</keyword>
<reference evidence="4 5" key="1">
    <citation type="submission" date="2016-03" db="EMBL/GenBank/DDBJ databases">
        <title>Choanephora cucurbitarum.</title>
        <authorList>
            <person name="Min B."/>
            <person name="Park H."/>
            <person name="Park J.-H."/>
            <person name="Shin H.-D."/>
            <person name="Choi I.-G."/>
        </authorList>
    </citation>
    <scope>NUCLEOTIDE SEQUENCE [LARGE SCALE GENOMIC DNA]</scope>
    <source>
        <strain evidence="4 5">KUS-F28377</strain>
    </source>
</reference>
<dbReference type="EMBL" id="LUGH01000033">
    <property type="protein sequence ID" value="OBZ90816.1"/>
    <property type="molecule type" value="Genomic_DNA"/>
</dbReference>
<organism evidence="4 5">
    <name type="scientific">Choanephora cucurbitarum</name>
    <dbReference type="NCBI Taxonomy" id="101091"/>
    <lineage>
        <taxon>Eukaryota</taxon>
        <taxon>Fungi</taxon>
        <taxon>Fungi incertae sedis</taxon>
        <taxon>Mucoromycota</taxon>
        <taxon>Mucoromycotina</taxon>
        <taxon>Mucoromycetes</taxon>
        <taxon>Mucorales</taxon>
        <taxon>Mucorineae</taxon>
        <taxon>Choanephoraceae</taxon>
        <taxon>Choanephoroideae</taxon>
        <taxon>Choanephora</taxon>
    </lineage>
</organism>
<dbReference type="InterPro" id="IPR025715">
    <property type="entry name" value="FoP_C"/>
</dbReference>
<evidence type="ECO:0000256" key="2">
    <source>
        <dbReference type="SAM" id="MobiDB-lite"/>
    </source>
</evidence>
<dbReference type="InParanoid" id="A0A1C7NQX0"/>
<dbReference type="SMART" id="SM01218">
    <property type="entry name" value="FoP_duplication"/>
    <property type="match status" value="1"/>
</dbReference>
<dbReference type="Pfam" id="PF13865">
    <property type="entry name" value="FoP_duplication"/>
    <property type="match status" value="1"/>
</dbReference>
<dbReference type="AlphaFoldDB" id="A0A1C7NQX0"/>
<evidence type="ECO:0000259" key="3">
    <source>
        <dbReference type="SMART" id="SM01218"/>
    </source>
</evidence>
<gene>
    <name evidence="4" type="ORF">A0J61_01149</name>
</gene>